<dbReference type="AlphaFoldDB" id="A0ABD2AVB1"/>
<organism evidence="1 2">
    <name type="scientific">Vespula maculifrons</name>
    <name type="common">Eastern yellow jacket</name>
    <name type="synonym">Wasp</name>
    <dbReference type="NCBI Taxonomy" id="7453"/>
    <lineage>
        <taxon>Eukaryota</taxon>
        <taxon>Metazoa</taxon>
        <taxon>Ecdysozoa</taxon>
        <taxon>Arthropoda</taxon>
        <taxon>Hexapoda</taxon>
        <taxon>Insecta</taxon>
        <taxon>Pterygota</taxon>
        <taxon>Neoptera</taxon>
        <taxon>Endopterygota</taxon>
        <taxon>Hymenoptera</taxon>
        <taxon>Apocrita</taxon>
        <taxon>Aculeata</taxon>
        <taxon>Vespoidea</taxon>
        <taxon>Vespidae</taxon>
        <taxon>Vespinae</taxon>
        <taxon>Vespula</taxon>
    </lineage>
</organism>
<evidence type="ECO:0000313" key="1">
    <source>
        <dbReference type="EMBL" id="KAL2724562.1"/>
    </source>
</evidence>
<sequence>MRTRNAKAGYFNFEKLTGYRNRCVIQMGMLTANFTIDEIKAKVKIRVASMKYQSIPLIMGYP</sequence>
<dbReference type="Proteomes" id="UP001607303">
    <property type="component" value="Unassembled WGS sequence"/>
</dbReference>
<proteinExistence type="predicted"/>
<comment type="caution">
    <text evidence="1">The sequence shown here is derived from an EMBL/GenBank/DDBJ whole genome shotgun (WGS) entry which is preliminary data.</text>
</comment>
<protein>
    <submittedName>
        <fullName evidence="1">Uncharacterized protein</fullName>
    </submittedName>
</protein>
<evidence type="ECO:0000313" key="2">
    <source>
        <dbReference type="Proteomes" id="UP001607303"/>
    </source>
</evidence>
<name>A0ABD2AVB1_VESMC</name>
<gene>
    <name evidence="1" type="ORF">V1477_018423</name>
</gene>
<dbReference type="EMBL" id="JAYRBN010000112">
    <property type="protein sequence ID" value="KAL2724562.1"/>
    <property type="molecule type" value="Genomic_DNA"/>
</dbReference>
<reference evidence="1 2" key="1">
    <citation type="journal article" date="2024" name="Ann. Entomol. Soc. Am.">
        <title>Genomic analyses of the southern and eastern yellowjacket wasps (Hymenoptera: Vespidae) reveal evolutionary signatures of social life.</title>
        <authorList>
            <person name="Catto M.A."/>
            <person name="Caine P.B."/>
            <person name="Orr S.E."/>
            <person name="Hunt B.G."/>
            <person name="Goodisman M.A.D."/>
        </authorList>
    </citation>
    <scope>NUCLEOTIDE SEQUENCE [LARGE SCALE GENOMIC DNA]</scope>
    <source>
        <strain evidence="1">232</strain>
        <tissue evidence="1">Head and thorax</tissue>
    </source>
</reference>
<accession>A0ABD2AVB1</accession>
<keyword evidence="2" id="KW-1185">Reference proteome</keyword>